<comment type="caution">
    <text evidence="1">The sequence shown here is derived from an EMBL/GenBank/DDBJ whole genome shotgun (WGS) entry which is preliminary data.</text>
</comment>
<proteinExistence type="predicted"/>
<dbReference type="EMBL" id="WOCE01000012">
    <property type="protein sequence ID" value="KAE9602381.1"/>
    <property type="molecule type" value="Genomic_DNA"/>
</dbReference>
<protein>
    <submittedName>
        <fullName evidence="1">Uncharacterized protein</fullName>
    </submittedName>
</protein>
<gene>
    <name evidence="1" type="ORF">Lalb_Chr12g0198981</name>
</gene>
<organism evidence="1 2">
    <name type="scientific">Lupinus albus</name>
    <name type="common">White lupine</name>
    <name type="synonym">Lupinus termis</name>
    <dbReference type="NCBI Taxonomy" id="3870"/>
    <lineage>
        <taxon>Eukaryota</taxon>
        <taxon>Viridiplantae</taxon>
        <taxon>Streptophyta</taxon>
        <taxon>Embryophyta</taxon>
        <taxon>Tracheophyta</taxon>
        <taxon>Spermatophyta</taxon>
        <taxon>Magnoliopsida</taxon>
        <taxon>eudicotyledons</taxon>
        <taxon>Gunneridae</taxon>
        <taxon>Pentapetalae</taxon>
        <taxon>rosids</taxon>
        <taxon>fabids</taxon>
        <taxon>Fabales</taxon>
        <taxon>Fabaceae</taxon>
        <taxon>Papilionoideae</taxon>
        <taxon>50 kb inversion clade</taxon>
        <taxon>genistoids sensu lato</taxon>
        <taxon>core genistoids</taxon>
        <taxon>Genisteae</taxon>
        <taxon>Lupinus</taxon>
    </lineage>
</organism>
<name>A0A6A4PLD1_LUPAL</name>
<dbReference type="AlphaFoldDB" id="A0A6A4PLD1"/>
<evidence type="ECO:0000313" key="1">
    <source>
        <dbReference type="EMBL" id="KAE9602381.1"/>
    </source>
</evidence>
<evidence type="ECO:0000313" key="2">
    <source>
        <dbReference type="Proteomes" id="UP000447434"/>
    </source>
</evidence>
<reference evidence="2" key="1">
    <citation type="journal article" date="2020" name="Nat. Commun.">
        <title>Genome sequence of the cluster root forming white lupin.</title>
        <authorList>
            <person name="Hufnagel B."/>
            <person name="Marques A."/>
            <person name="Soriano A."/>
            <person name="Marques L."/>
            <person name="Divol F."/>
            <person name="Doumas P."/>
            <person name="Sallet E."/>
            <person name="Mancinotti D."/>
            <person name="Carrere S."/>
            <person name="Marande W."/>
            <person name="Arribat S."/>
            <person name="Keller J."/>
            <person name="Huneau C."/>
            <person name="Blein T."/>
            <person name="Aime D."/>
            <person name="Laguerre M."/>
            <person name="Taylor J."/>
            <person name="Schubert V."/>
            <person name="Nelson M."/>
            <person name="Geu-Flores F."/>
            <person name="Crespi M."/>
            <person name="Gallardo-Guerrero K."/>
            <person name="Delaux P.-M."/>
            <person name="Salse J."/>
            <person name="Berges H."/>
            <person name="Guyot R."/>
            <person name="Gouzy J."/>
            <person name="Peret B."/>
        </authorList>
    </citation>
    <scope>NUCLEOTIDE SEQUENCE [LARGE SCALE GENOMIC DNA]</scope>
    <source>
        <strain evidence="2">cv. Amiga</strain>
    </source>
</reference>
<accession>A0A6A4PLD1</accession>
<keyword evidence="2" id="KW-1185">Reference proteome</keyword>
<sequence>MNSTVDADVSGGGGGVVEAPRLFAVELSFLHNNFIWQHFDLKERRMKIMNKLTKVENNE</sequence>
<dbReference type="Proteomes" id="UP000447434">
    <property type="component" value="Chromosome 12"/>
</dbReference>